<organism evidence="7 8">
    <name type="scientific">Discostella pseudostelligera</name>
    <dbReference type="NCBI Taxonomy" id="259834"/>
    <lineage>
        <taxon>Eukaryota</taxon>
        <taxon>Sar</taxon>
        <taxon>Stramenopiles</taxon>
        <taxon>Ochrophyta</taxon>
        <taxon>Bacillariophyta</taxon>
        <taxon>Coscinodiscophyceae</taxon>
        <taxon>Thalassiosirophycidae</taxon>
        <taxon>Stephanodiscales</taxon>
        <taxon>Stephanodiscaceae</taxon>
        <taxon>Discostella</taxon>
    </lineage>
</organism>
<evidence type="ECO:0000256" key="4">
    <source>
        <dbReference type="RuleBase" id="RU000640"/>
    </source>
</evidence>
<dbReference type="HAMAP" id="MF_01151">
    <property type="entry name" value="GrpE"/>
    <property type="match status" value="1"/>
</dbReference>
<dbReference type="InterPro" id="IPR000740">
    <property type="entry name" value="GrpE"/>
</dbReference>
<dbReference type="CDD" id="cd00446">
    <property type="entry name" value="GrpE"/>
    <property type="match status" value="1"/>
</dbReference>
<dbReference type="Proteomes" id="UP001530293">
    <property type="component" value="Unassembled WGS sequence"/>
</dbReference>
<keyword evidence="8" id="KW-1185">Reference proteome</keyword>
<evidence type="ECO:0000313" key="7">
    <source>
        <dbReference type="EMBL" id="KAL3764715.1"/>
    </source>
</evidence>
<evidence type="ECO:0000256" key="1">
    <source>
        <dbReference type="ARBA" id="ARBA00004305"/>
    </source>
</evidence>
<evidence type="ECO:0000256" key="3">
    <source>
        <dbReference type="ARBA" id="ARBA00023186"/>
    </source>
</evidence>
<evidence type="ECO:0000313" key="8">
    <source>
        <dbReference type="Proteomes" id="UP001530293"/>
    </source>
</evidence>
<comment type="caution">
    <text evidence="7">The sequence shown here is derived from an EMBL/GenBank/DDBJ whole genome shotgun (WGS) entry which is preliminary data.</text>
</comment>
<dbReference type="GO" id="GO:0005759">
    <property type="term" value="C:mitochondrial matrix"/>
    <property type="evidence" value="ECO:0007669"/>
    <property type="project" value="UniProtKB-SubCell"/>
</dbReference>
<evidence type="ECO:0000256" key="2">
    <source>
        <dbReference type="ARBA" id="ARBA00009054"/>
    </source>
</evidence>
<dbReference type="PANTHER" id="PTHR21237:SF23">
    <property type="entry name" value="GRPE PROTEIN HOMOLOG, MITOCHONDRIAL"/>
    <property type="match status" value="1"/>
</dbReference>
<dbReference type="FunFam" id="2.30.22.10:FF:000002">
    <property type="entry name" value="GrpE protein homolog"/>
    <property type="match status" value="1"/>
</dbReference>
<proteinExistence type="inferred from homology"/>
<comment type="subcellular location">
    <subcellularLocation>
        <location evidence="1 4">Mitochondrion matrix</location>
    </subcellularLocation>
</comment>
<dbReference type="Gene3D" id="2.30.22.10">
    <property type="entry name" value="Head domain of nucleotide exchange factor GrpE"/>
    <property type="match status" value="1"/>
</dbReference>
<evidence type="ECO:0000256" key="5">
    <source>
        <dbReference type="RuleBase" id="RU004478"/>
    </source>
</evidence>
<comment type="function">
    <text evidence="4">Essential component of the PAM complex, a complex required for the translocation of transit peptide-containing proteins from the inner membrane into the mitochondrial matrix in an ATP-dependent manner.</text>
</comment>
<dbReference type="InterPro" id="IPR009012">
    <property type="entry name" value="GrpE_head"/>
</dbReference>
<feature type="compositionally biased region" description="Low complexity" evidence="6">
    <location>
        <begin position="87"/>
        <end position="96"/>
    </location>
</feature>
<evidence type="ECO:0000256" key="6">
    <source>
        <dbReference type="SAM" id="MobiDB-lite"/>
    </source>
</evidence>
<dbReference type="PROSITE" id="PS01071">
    <property type="entry name" value="GRPE"/>
    <property type="match status" value="1"/>
</dbReference>
<dbReference type="InterPro" id="IPR013805">
    <property type="entry name" value="GrpE_CC"/>
</dbReference>
<feature type="region of interest" description="Disordered" evidence="6">
    <location>
        <begin position="71"/>
        <end position="118"/>
    </location>
</feature>
<dbReference type="PANTHER" id="PTHR21237">
    <property type="entry name" value="GRPE PROTEIN"/>
    <property type="match status" value="1"/>
</dbReference>
<dbReference type="SUPFAM" id="SSF51064">
    <property type="entry name" value="Head domain of nucleotide exchange factor GrpE"/>
    <property type="match status" value="1"/>
</dbReference>
<name>A0ABD3MW60_9STRA</name>
<dbReference type="Gene3D" id="3.90.20.20">
    <property type="match status" value="1"/>
</dbReference>
<dbReference type="Pfam" id="PF01025">
    <property type="entry name" value="GrpE"/>
    <property type="match status" value="1"/>
</dbReference>
<keyword evidence="3 4" id="KW-0143">Chaperone</keyword>
<keyword evidence="4" id="KW-0496">Mitochondrion</keyword>
<dbReference type="EMBL" id="JALLBG020000102">
    <property type="protein sequence ID" value="KAL3764715.1"/>
    <property type="molecule type" value="Genomic_DNA"/>
</dbReference>
<feature type="compositionally biased region" description="Low complexity" evidence="6">
    <location>
        <begin position="104"/>
        <end position="115"/>
    </location>
</feature>
<dbReference type="AlphaFoldDB" id="A0ABD3MW60"/>
<dbReference type="SUPFAM" id="SSF58014">
    <property type="entry name" value="Coiled-coil domain of nucleotide exchange factor GrpE"/>
    <property type="match status" value="1"/>
</dbReference>
<accession>A0ABD3MW60</accession>
<sequence>MSIRSQSLRLARAVAKELQPAALPKEFSASRLHLHQHVVHQRPLATLSNHFYSSTSSSRTNNVAWIRNMSTKPNNESQSADGEIPPTNNDNGTTTTVANEGDEAATSMASDATTTDESKIAQLESQIKDLKDNLLRSLAEQENTRRIAARDVANAKSYAISSFAKSLLDTSDNLTRALESVPPELRHDHDAHPVLANLYEGITMTDDGLNKAFAKNGLVKFGERGEKFDPNLHEALFEYPDPECEAGKIGQVMKVGFTLNNRVLRPAEVGVVKAA</sequence>
<reference evidence="7 8" key="1">
    <citation type="submission" date="2024-10" db="EMBL/GenBank/DDBJ databases">
        <title>Updated reference genomes for cyclostephanoid diatoms.</title>
        <authorList>
            <person name="Roberts W.R."/>
            <person name="Alverson A.J."/>
        </authorList>
    </citation>
    <scope>NUCLEOTIDE SEQUENCE [LARGE SCALE GENOMIC DNA]</scope>
    <source>
        <strain evidence="7 8">AJA232-27</strain>
    </source>
</reference>
<dbReference type="PRINTS" id="PR00773">
    <property type="entry name" value="GRPEPROTEIN"/>
</dbReference>
<feature type="compositionally biased region" description="Polar residues" evidence="6">
    <location>
        <begin position="71"/>
        <end position="80"/>
    </location>
</feature>
<protein>
    <recommendedName>
        <fullName evidence="4">GrpE protein homolog</fullName>
    </recommendedName>
</protein>
<gene>
    <name evidence="7" type="ORF">ACHAWU_001545</name>
</gene>
<comment type="similarity">
    <text evidence="2 5">Belongs to the GrpE family.</text>
</comment>